<dbReference type="InterPro" id="IPR036388">
    <property type="entry name" value="WH-like_DNA-bd_sf"/>
</dbReference>
<dbReference type="SUPFAM" id="SSF46894">
    <property type="entry name" value="C-terminal effector domain of the bipartite response regulators"/>
    <property type="match status" value="1"/>
</dbReference>
<dbReference type="AlphaFoldDB" id="A0A4V2UW21"/>
<protein>
    <submittedName>
        <fullName evidence="9">Non-specific serine/threonine protein kinase</fullName>
    </submittedName>
</protein>
<gene>
    <name evidence="9" type="ORF">EDC25_11068</name>
</gene>
<dbReference type="PROSITE" id="PS51755">
    <property type="entry name" value="OMPR_PHOB"/>
    <property type="match status" value="1"/>
</dbReference>
<dbReference type="Gene3D" id="1.10.510.10">
    <property type="entry name" value="Transferase(Phosphotransferase) domain 1"/>
    <property type="match status" value="1"/>
</dbReference>
<dbReference type="RefSeq" id="WP_164483890.1">
    <property type="nucleotide sequence ID" value="NZ_JBHLWF010000033.1"/>
</dbReference>
<evidence type="ECO:0000256" key="6">
    <source>
        <dbReference type="PROSITE-ProRule" id="PRU01091"/>
    </source>
</evidence>
<keyword evidence="10" id="KW-1185">Reference proteome</keyword>
<evidence type="ECO:0000256" key="2">
    <source>
        <dbReference type="ARBA" id="ARBA00022741"/>
    </source>
</evidence>
<dbReference type="SMART" id="SM00220">
    <property type="entry name" value="S_TKc"/>
    <property type="match status" value="1"/>
</dbReference>
<sequence>MEPDLQSPGSDLFVWRIGPVVYDEGARELRVDDVPATLEPKPMQLLSALLRHVGEVVTKAELFDTVWTGQVTVDHVLATAIGKLRQVLRAAPDVQIVTVPRVGYRLDATVQRVVARKLSGGQLQLKPGQAVPLRPNFRLQRALAQTDNSEVWLAYNRRAGEYRVYKFATDARRLTSLKREATLARVLRESLGERPDFIRILDWNLVDLPFFLECEYGGVSLREWAGDSAGLAPLSRSGRIDLVLRIVDAVAAAHSVGVLHKDIKPDNVLIQADDNGGPPSVRLTDFGSGGLLDPRKLAALGITRMGFTQTRDLAQDTVSGTLLYLAPELFSGTLPTAQSDVYALGVLLYQCLIGDFRKPLSSGWERDIDDTVLTGDIAAATDGDPQRRIASAAELAQRLRQLPQRRKQWEKARTDERALASTRAALDRARARRPWMIVALITLLVGMGSSLWMYRQAERERVQAERFLASASAVQSFLANDVVAQFSPADRRFDASNDPAAVIERAGAAVDARFSDDPFAAGSLHVAIGSALRSFDRFGDSSARHFRRAIDIGVEHFGADNELTLKARHGLVQSLIYANHYDQARAELRLADDAAGKLLLERNRIALGSSLAHANLRLHSFDFDGMLEALLRARELHRAVQPDNIETGHFIEQGIADAQLRTGEPHSALDTIEAYLRDVALERLDPGRQAVILSLKSRALRTLDQPGPALEQAIQAYDIYERQIGPHGHSTIVTLSAISNLHYLLGHCEQALDTARDAFHRMTQLQGEHSQAALIELGNLGLRQCGCGRLDEGIASVSQAIGQLEQVYGQGNGAARQFKYFLTGYLIEAAQYPQALDLLDELSAQVAAAPPSAHLTLHHLNARRADILSRMGDIGAARAIWIALIDELEASQEQAELLGQARDRLTTYPES</sequence>
<dbReference type="InterPro" id="IPR001867">
    <property type="entry name" value="OmpR/PhoB-type_DNA-bd"/>
</dbReference>
<feature type="domain" description="Protein kinase" evidence="7">
    <location>
        <begin position="137"/>
        <end position="419"/>
    </location>
</feature>
<dbReference type="PANTHER" id="PTHR43289:SF6">
    <property type="entry name" value="SERINE_THREONINE-PROTEIN KINASE NEKL-3"/>
    <property type="match status" value="1"/>
</dbReference>
<keyword evidence="5 6" id="KW-0238">DNA-binding</keyword>
<dbReference type="SUPFAM" id="SSF48452">
    <property type="entry name" value="TPR-like"/>
    <property type="match status" value="1"/>
</dbReference>
<dbReference type="GO" id="GO:0003677">
    <property type="term" value="F:DNA binding"/>
    <property type="evidence" value="ECO:0007669"/>
    <property type="project" value="UniProtKB-UniRule"/>
</dbReference>
<dbReference type="SMART" id="SM00862">
    <property type="entry name" value="Trans_reg_C"/>
    <property type="match status" value="1"/>
</dbReference>
<keyword evidence="9" id="KW-0723">Serine/threonine-protein kinase</keyword>
<evidence type="ECO:0000313" key="10">
    <source>
        <dbReference type="Proteomes" id="UP000294599"/>
    </source>
</evidence>
<dbReference type="EMBL" id="SMAF01000010">
    <property type="protein sequence ID" value="TCS98007.1"/>
    <property type="molecule type" value="Genomic_DNA"/>
</dbReference>
<evidence type="ECO:0000313" key="9">
    <source>
        <dbReference type="EMBL" id="TCS98007.1"/>
    </source>
</evidence>
<dbReference type="PANTHER" id="PTHR43289">
    <property type="entry name" value="MITOGEN-ACTIVATED PROTEIN KINASE KINASE KINASE 20-RELATED"/>
    <property type="match status" value="1"/>
</dbReference>
<organism evidence="9 10">
    <name type="scientific">Pseudofulvimonas gallinarii</name>
    <dbReference type="NCBI Taxonomy" id="634155"/>
    <lineage>
        <taxon>Bacteria</taxon>
        <taxon>Pseudomonadati</taxon>
        <taxon>Pseudomonadota</taxon>
        <taxon>Gammaproteobacteria</taxon>
        <taxon>Lysobacterales</taxon>
        <taxon>Rhodanobacteraceae</taxon>
        <taxon>Pseudofulvimonas</taxon>
    </lineage>
</organism>
<dbReference type="Gene3D" id="1.10.10.10">
    <property type="entry name" value="Winged helix-like DNA-binding domain superfamily/Winged helix DNA-binding domain"/>
    <property type="match status" value="1"/>
</dbReference>
<dbReference type="InterPro" id="IPR011009">
    <property type="entry name" value="Kinase-like_dom_sf"/>
</dbReference>
<dbReference type="GO" id="GO:0006355">
    <property type="term" value="P:regulation of DNA-templated transcription"/>
    <property type="evidence" value="ECO:0007669"/>
    <property type="project" value="InterPro"/>
</dbReference>
<name>A0A4V2UW21_9GAMM</name>
<keyword evidence="1" id="KW-0808">Transferase</keyword>
<feature type="domain" description="OmpR/PhoB-type" evidence="8">
    <location>
        <begin position="12"/>
        <end position="108"/>
    </location>
</feature>
<keyword evidence="2" id="KW-0547">Nucleotide-binding</keyword>
<evidence type="ECO:0000256" key="5">
    <source>
        <dbReference type="ARBA" id="ARBA00023125"/>
    </source>
</evidence>
<dbReference type="Pfam" id="PF00486">
    <property type="entry name" value="Trans_reg_C"/>
    <property type="match status" value="1"/>
</dbReference>
<evidence type="ECO:0000259" key="7">
    <source>
        <dbReference type="PROSITE" id="PS50011"/>
    </source>
</evidence>
<evidence type="ECO:0000256" key="1">
    <source>
        <dbReference type="ARBA" id="ARBA00022679"/>
    </source>
</evidence>
<reference evidence="9 10" key="1">
    <citation type="submission" date="2019-03" db="EMBL/GenBank/DDBJ databases">
        <title>Genomic Encyclopedia of Type Strains, Phase IV (KMG-IV): sequencing the most valuable type-strain genomes for metagenomic binning, comparative biology and taxonomic classification.</title>
        <authorList>
            <person name="Goeker M."/>
        </authorList>
    </citation>
    <scope>NUCLEOTIDE SEQUENCE [LARGE SCALE GENOMIC DNA]</scope>
    <source>
        <strain evidence="9 10">DSM 21944</strain>
    </source>
</reference>
<dbReference type="PROSITE" id="PS50011">
    <property type="entry name" value="PROTEIN_KINASE_DOM"/>
    <property type="match status" value="1"/>
</dbReference>
<dbReference type="PROSITE" id="PS00108">
    <property type="entry name" value="PROTEIN_KINASE_ST"/>
    <property type="match status" value="1"/>
</dbReference>
<proteinExistence type="predicted"/>
<keyword evidence="3 9" id="KW-0418">Kinase</keyword>
<dbReference type="GO" id="GO:0000160">
    <property type="term" value="P:phosphorelay signal transduction system"/>
    <property type="evidence" value="ECO:0007669"/>
    <property type="project" value="InterPro"/>
</dbReference>
<dbReference type="SUPFAM" id="SSF56112">
    <property type="entry name" value="Protein kinase-like (PK-like)"/>
    <property type="match status" value="1"/>
</dbReference>
<dbReference type="GO" id="GO:0004674">
    <property type="term" value="F:protein serine/threonine kinase activity"/>
    <property type="evidence" value="ECO:0007669"/>
    <property type="project" value="UniProtKB-KW"/>
</dbReference>
<dbReference type="InterPro" id="IPR000719">
    <property type="entry name" value="Prot_kinase_dom"/>
</dbReference>
<dbReference type="InterPro" id="IPR008271">
    <property type="entry name" value="Ser/Thr_kinase_AS"/>
</dbReference>
<comment type="caution">
    <text evidence="9">The sequence shown here is derived from an EMBL/GenBank/DDBJ whole genome shotgun (WGS) entry which is preliminary data.</text>
</comment>
<dbReference type="Pfam" id="PF00069">
    <property type="entry name" value="Pkinase"/>
    <property type="match status" value="1"/>
</dbReference>
<dbReference type="CDD" id="cd00383">
    <property type="entry name" value="trans_reg_C"/>
    <property type="match status" value="1"/>
</dbReference>
<dbReference type="GO" id="GO:0005524">
    <property type="term" value="F:ATP binding"/>
    <property type="evidence" value="ECO:0007669"/>
    <property type="project" value="UniProtKB-KW"/>
</dbReference>
<dbReference type="InterPro" id="IPR011990">
    <property type="entry name" value="TPR-like_helical_dom_sf"/>
</dbReference>
<dbReference type="Gene3D" id="1.25.40.10">
    <property type="entry name" value="Tetratricopeptide repeat domain"/>
    <property type="match status" value="1"/>
</dbReference>
<feature type="DNA-binding region" description="OmpR/PhoB-type" evidence="6">
    <location>
        <begin position="12"/>
        <end position="108"/>
    </location>
</feature>
<dbReference type="Proteomes" id="UP000294599">
    <property type="component" value="Unassembled WGS sequence"/>
</dbReference>
<accession>A0A4V2UW21</accession>
<evidence type="ECO:0000259" key="8">
    <source>
        <dbReference type="PROSITE" id="PS51755"/>
    </source>
</evidence>
<dbReference type="InterPro" id="IPR016032">
    <property type="entry name" value="Sig_transdc_resp-reg_C-effctor"/>
</dbReference>
<evidence type="ECO:0000256" key="3">
    <source>
        <dbReference type="ARBA" id="ARBA00022777"/>
    </source>
</evidence>
<keyword evidence="4" id="KW-0067">ATP-binding</keyword>
<evidence type="ECO:0000256" key="4">
    <source>
        <dbReference type="ARBA" id="ARBA00022840"/>
    </source>
</evidence>